<dbReference type="InterPro" id="IPR018289">
    <property type="entry name" value="MULE_transposase_dom"/>
</dbReference>
<dbReference type="PANTHER" id="PTHR47718:SF18">
    <property type="entry name" value="PROTEIN FAR1-RELATED SEQUENCE 5-LIKE"/>
    <property type="match status" value="1"/>
</dbReference>
<comment type="caution">
    <text evidence="10">The sequence shown here is derived from an EMBL/GenBank/DDBJ whole genome shotgun (WGS) entry which is preliminary data.</text>
</comment>
<dbReference type="SMART" id="SM00575">
    <property type="entry name" value="ZnF_PMZ"/>
    <property type="match status" value="1"/>
</dbReference>
<proteinExistence type="predicted"/>
<evidence type="ECO:0000313" key="10">
    <source>
        <dbReference type="EMBL" id="KAL3646364.1"/>
    </source>
</evidence>
<feature type="region of interest" description="Disordered" evidence="8">
    <location>
        <begin position="132"/>
        <end position="179"/>
    </location>
</feature>
<dbReference type="GO" id="GO:0032196">
    <property type="term" value="P:transposition"/>
    <property type="evidence" value="ECO:0007669"/>
    <property type="project" value="UniProtKB-KW"/>
</dbReference>
<keyword evidence="4" id="KW-0862">Zinc</keyword>
<evidence type="ECO:0000256" key="7">
    <source>
        <dbReference type="PROSITE-ProRule" id="PRU00325"/>
    </source>
</evidence>
<dbReference type="GO" id="GO:0008270">
    <property type="term" value="F:zinc ion binding"/>
    <property type="evidence" value="ECO:0007669"/>
    <property type="project" value="UniProtKB-KW"/>
</dbReference>
<dbReference type="PROSITE" id="PS50966">
    <property type="entry name" value="ZF_SWIM"/>
    <property type="match status" value="1"/>
</dbReference>
<dbReference type="GO" id="GO:0003677">
    <property type="term" value="F:DNA binding"/>
    <property type="evidence" value="ECO:0007669"/>
    <property type="project" value="UniProtKB-KW"/>
</dbReference>
<feature type="compositionally biased region" description="Polar residues" evidence="8">
    <location>
        <begin position="155"/>
        <end position="170"/>
    </location>
</feature>
<evidence type="ECO:0000256" key="4">
    <source>
        <dbReference type="ARBA" id="ARBA00022833"/>
    </source>
</evidence>
<feature type="compositionally biased region" description="Polar residues" evidence="8">
    <location>
        <begin position="7"/>
        <end position="24"/>
    </location>
</feature>
<feature type="region of interest" description="Disordered" evidence="8">
    <location>
        <begin position="751"/>
        <end position="772"/>
    </location>
</feature>
<protein>
    <recommendedName>
        <fullName evidence="9">SWIM-type domain-containing protein</fullName>
    </recommendedName>
</protein>
<feature type="compositionally biased region" description="Polar residues" evidence="8">
    <location>
        <begin position="811"/>
        <end position="827"/>
    </location>
</feature>
<keyword evidence="6" id="KW-0233">DNA recombination</keyword>
<reference evidence="11" key="1">
    <citation type="journal article" date="2024" name="IScience">
        <title>Strigolactones Initiate the Formation of Haustorium-like Structures in Castilleja.</title>
        <authorList>
            <person name="Buerger M."/>
            <person name="Peterson D."/>
            <person name="Chory J."/>
        </authorList>
    </citation>
    <scope>NUCLEOTIDE SEQUENCE [LARGE SCALE GENOMIC DNA]</scope>
</reference>
<keyword evidence="3 7" id="KW-0863">Zinc-finger</keyword>
<dbReference type="EMBL" id="JAVIJP010000013">
    <property type="protein sequence ID" value="KAL3646364.1"/>
    <property type="molecule type" value="Genomic_DNA"/>
</dbReference>
<keyword evidence="5" id="KW-0238">DNA-binding</keyword>
<evidence type="ECO:0000256" key="5">
    <source>
        <dbReference type="ARBA" id="ARBA00023125"/>
    </source>
</evidence>
<gene>
    <name evidence="10" type="ORF">CASFOL_011544</name>
</gene>
<evidence type="ECO:0000259" key="9">
    <source>
        <dbReference type="PROSITE" id="PS50966"/>
    </source>
</evidence>
<evidence type="ECO:0000256" key="6">
    <source>
        <dbReference type="ARBA" id="ARBA00023172"/>
    </source>
</evidence>
<sequence>MEDNPTDHASTMEDNPTDHASTSTAMPQANVEIHAEGDVVDQIDGTGSPSSQIQVNVKIVFSPGSRKYYVPICEPSLKPYVGQKFPDLDTGIEFYRRYAANCGFDIRLGTSRRARDNTIKKKYVFCSREGEKYTTPSGKISDTQAQKSSTTSKSNDVQSEMSPINKSNDMQVEKSTRNRPTTRLGCETRIIFDLSTYSTFVVAIFEEQHNHPLCSERYRQFLKTNRNMNPGHQSFVLNCAKVNMGPTKSFRLYREIVGDYSSIGCTSVEFKNFGRDLKAYTEGCDAQMILDNLCSKRELSSAFFFDFDTDDNDQLTRLFWADPISRRNYAAFGDVVSFDATYSTNRYNLIFAPFTGIDNHRRIVTFGAGLLSKEDSDSYAWLIGKFKECMGRQPLMITTDQDLGMRKAIESVLPDTRHRYCMWHIDKKITERVPQCKNAESSFRAKINEVIWSDLLEPSEFEKAWGDVLTEFNLNNHTWLGKIFEVRHNWILAYFRDNPMSGLARTTSISESVNSFFDKYLNRSSNLVEFFMKYDNAIAAQRHAQDKLNSETTISIPAMKTQLPIERHAMELYTSRIFIDVQEEISAACFSCTILAIRNEGSSCTYQISDGTSTVEVVYDSVEDSYTCSCRKYVRWGLLCRHIFVLFKERKVRFIPDKYIVSRWTKNALNTVSLTSGLNIIEKTDPLEKHKIVLGQLYSEFYHTIGVVGNDTETLESIMRSLKDHRERKSNVDTSQNTKRRLFEDHFGAQVPDKGSVTIHPPAPVHNKGSGKRIKSAAEIAFENSKKTLRLCRKCNQRTNHDSRNCDKFTGSANRTTDTNTDVSLED</sequence>
<name>A0ABD3DWT2_9LAMI</name>
<dbReference type="Pfam" id="PF03101">
    <property type="entry name" value="FAR1"/>
    <property type="match status" value="1"/>
</dbReference>
<feature type="domain" description="SWIM-type" evidence="9">
    <location>
        <begin position="613"/>
        <end position="651"/>
    </location>
</feature>
<feature type="region of interest" description="Disordered" evidence="8">
    <location>
        <begin position="802"/>
        <end position="827"/>
    </location>
</feature>
<dbReference type="InterPro" id="IPR007527">
    <property type="entry name" value="Znf_SWIM"/>
</dbReference>
<evidence type="ECO:0000256" key="2">
    <source>
        <dbReference type="ARBA" id="ARBA00022723"/>
    </source>
</evidence>
<dbReference type="Proteomes" id="UP001632038">
    <property type="component" value="Unassembled WGS sequence"/>
</dbReference>
<keyword evidence="11" id="KW-1185">Reference proteome</keyword>
<dbReference type="PROSITE" id="PS01007">
    <property type="entry name" value="TRANSPOSASE_MUTATOR"/>
    <property type="match status" value="1"/>
</dbReference>
<keyword evidence="1" id="KW-0815">Transposition</keyword>
<dbReference type="GO" id="GO:0006310">
    <property type="term" value="P:DNA recombination"/>
    <property type="evidence" value="ECO:0007669"/>
    <property type="project" value="UniProtKB-KW"/>
</dbReference>
<accession>A0ABD3DWT2</accession>
<dbReference type="AlphaFoldDB" id="A0ABD3DWT2"/>
<dbReference type="InterPro" id="IPR001207">
    <property type="entry name" value="Transposase_mutator"/>
</dbReference>
<evidence type="ECO:0000256" key="3">
    <source>
        <dbReference type="ARBA" id="ARBA00022771"/>
    </source>
</evidence>
<feature type="compositionally biased region" description="Polar residues" evidence="8">
    <location>
        <begin position="134"/>
        <end position="146"/>
    </location>
</feature>
<dbReference type="Pfam" id="PF10551">
    <property type="entry name" value="MULE"/>
    <property type="match status" value="1"/>
</dbReference>
<evidence type="ECO:0000256" key="1">
    <source>
        <dbReference type="ARBA" id="ARBA00022578"/>
    </source>
</evidence>
<dbReference type="InterPro" id="IPR004330">
    <property type="entry name" value="FAR1_DNA_bnd_dom"/>
</dbReference>
<evidence type="ECO:0000256" key="8">
    <source>
        <dbReference type="SAM" id="MobiDB-lite"/>
    </source>
</evidence>
<evidence type="ECO:0000313" key="11">
    <source>
        <dbReference type="Proteomes" id="UP001632038"/>
    </source>
</evidence>
<dbReference type="InterPro" id="IPR006564">
    <property type="entry name" value="Znf_PMZ"/>
</dbReference>
<feature type="region of interest" description="Disordered" evidence="8">
    <location>
        <begin position="1"/>
        <end position="24"/>
    </location>
</feature>
<dbReference type="PANTHER" id="PTHR47718">
    <property type="entry name" value="OS01G0519700 PROTEIN"/>
    <property type="match status" value="1"/>
</dbReference>
<organism evidence="10 11">
    <name type="scientific">Castilleja foliolosa</name>
    <dbReference type="NCBI Taxonomy" id="1961234"/>
    <lineage>
        <taxon>Eukaryota</taxon>
        <taxon>Viridiplantae</taxon>
        <taxon>Streptophyta</taxon>
        <taxon>Embryophyta</taxon>
        <taxon>Tracheophyta</taxon>
        <taxon>Spermatophyta</taxon>
        <taxon>Magnoliopsida</taxon>
        <taxon>eudicotyledons</taxon>
        <taxon>Gunneridae</taxon>
        <taxon>Pentapetalae</taxon>
        <taxon>asterids</taxon>
        <taxon>lamiids</taxon>
        <taxon>Lamiales</taxon>
        <taxon>Orobanchaceae</taxon>
        <taxon>Pedicularideae</taxon>
        <taxon>Castillejinae</taxon>
        <taxon>Castilleja</taxon>
    </lineage>
</organism>
<keyword evidence="2" id="KW-0479">Metal-binding</keyword>